<proteinExistence type="predicted"/>
<evidence type="ECO:0000313" key="2">
    <source>
        <dbReference type="Proteomes" id="UP000003688"/>
    </source>
</evidence>
<organism evidence="1 2">
    <name type="scientific">Pedosphaera parvula (strain Ellin514)</name>
    <dbReference type="NCBI Taxonomy" id="320771"/>
    <lineage>
        <taxon>Bacteria</taxon>
        <taxon>Pseudomonadati</taxon>
        <taxon>Verrucomicrobiota</taxon>
        <taxon>Pedosphaerae</taxon>
        <taxon>Pedosphaerales</taxon>
        <taxon>Pedosphaeraceae</taxon>
        <taxon>Pedosphaera</taxon>
    </lineage>
</organism>
<comment type="caution">
    <text evidence="1">The sequence shown here is derived from an EMBL/GenBank/DDBJ whole genome shotgun (WGS) entry which is preliminary data.</text>
</comment>
<protein>
    <submittedName>
        <fullName evidence="1">Uncharacterized protein</fullName>
    </submittedName>
</protein>
<accession>B9XA74</accession>
<sequence>MFRFILIPKTNEEKRTLRVRNCAEINSNSLNAIFAIGKDPRPSSVHNPETIQVFRRTELPQEKGYREGVLPEG</sequence>
<dbReference type="EMBL" id="ABOX02000001">
    <property type="protein sequence ID" value="EEF63415.1"/>
    <property type="molecule type" value="Genomic_DNA"/>
</dbReference>
<keyword evidence="2" id="KW-1185">Reference proteome</keyword>
<dbReference type="Proteomes" id="UP000003688">
    <property type="component" value="Unassembled WGS sequence"/>
</dbReference>
<gene>
    <name evidence="1" type="ORF">Cflav_PD6050</name>
</gene>
<dbReference type="AlphaFoldDB" id="B9XA74"/>
<evidence type="ECO:0000313" key="1">
    <source>
        <dbReference type="EMBL" id="EEF63415.1"/>
    </source>
</evidence>
<reference evidence="1 2" key="1">
    <citation type="journal article" date="2011" name="J. Bacteriol.">
        <title>Genome sequence of 'Pedosphaera parvula' Ellin514, an aerobic Verrucomicrobial isolate from pasture soil.</title>
        <authorList>
            <person name="Kant R."/>
            <person name="van Passel M.W."/>
            <person name="Sangwan P."/>
            <person name="Palva A."/>
            <person name="Lucas S."/>
            <person name="Copeland A."/>
            <person name="Lapidus A."/>
            <person name="Glavina Del Rio T."/>
            <person name="Dalin E."/>
            <person name="Tice H."/>
            <person name="Bruce D."/>
            <person name="Goodwin L."/>
            <person name="Pitluck S."/>
            <person name="Chertkov O."/>
            <person name="Larimer F.W."/>
            <person name="Land M.L."/>
            <person name="Hauser L."/>
            <person name="Brettin T.S."/>
            <person name="Detter J.C."/>
            <person name="Han S."/>
            <person name="de Vos W.M."/>
            <person name="Janssen P.H."/>
            <person name="Smidt H."/>
        </authorList>
    </citation>
    <scope>NUCLEOTIDE SEQUENCE [LARGE SCALE GENOMIC DNA]</scope>
    <source>
        <strain evidence="1 2">Ellin514</strain>
    </source>
</reference>
<name>B9XA74_PEDPL</name>